<dbReference type="EMBL" id="GDHC01010285">
    <property type="protein sequence ID" value="JAQ08344.1"/>
    <property type="molecule type" value="Transcribed_RNA"/>
</dbReference>
<dbReference type="PANTHER" id="PTHR12697">
    <property type="entry name" value="PBS LYASE HEAT-LIKE PROTEIN"/>
    <property type="match status" value="1"/>
</dbReference>
<dbReference type="InterPro" id="IPR016024">
    <property type="entry name" value="ARM-type_fold"/>
</dbReference>
<dbReference type="InterPro" id="IPR011989">
    <property type="entry name" value="ARM-like"/>
</dbReference>
<dbReference type="EMBL" id="GBHO01023431">
    <property type="protein sequence ID" value="JAG20173.1"/>
    <property type="molecule type" value="Transcribed_RNA"/>
</dbReference>
<protein>
    <submittedName>
        <fullName evidence="1">Deoxyhypusine hydroxylase</fullName>
    </submittedName>
</protein>
<dbReference type="Pfam" id="PF13646">
    <property type="entry name" value="HEAT_2"/>
    <property type="match status" value="1"/>
</dbReference>
<reference evidence="1" key="2">
    <citation type="submission" date="2014-07" db="EMBL/GenBank/DDBJ databases">
        <authorList>
            <person name="Hull J."/>
        </authorList>
    </citation>
    <scope>NUCLEOTIDE SEQUENCE</scope>
</reference>
<sequence length="142" mass="15247">MFRLKESFLKTVPGVLLLLEAIDTTDSVLLQHEMAYNVGQSGCEEAVPRLAAIVRNRDKYNLVTRHEAAESLGALGFASAIPVLTEFASSKHEPEVAVRETCELALTRVQMSLAAGVDALAPPIGCPFVSIDPSPAFSSHLL</sequence>
<dbReference type="SUPFAM" id="SSF48371">
    <property type="entry name" value="ARM repeat"/>
    <property type="match status" value="1"/>
</dbReference>
<evidence type="ECO:0000313" key="1">
    <source>
        <dbReference type="EMBL" id="JAG20173.1"/>
    </source>
</evidence>
<reference evidence="2" key="3">
    <citation type="journal article" date="2016" name="Gigascience">
        <title>De novo construction of an expanded transcriptome assembly for the western tarnished plant bug, Lygus hesperus.</title>
        <authorList>
            <person name="Tassone E.E."/>
            <person name="Geib S.M."/>
            <person name="Hall B."/>
            <person name="Fabrick J.A."/>
            <person name="Brent C.S."/>
            <person name="Hull J.J."/>
        </authorList>
    </citation>
    <scope>NUCLEOTIDE SEQUENCE</scope>
</reference>
<dbReference type="PANTHER" id="PTHR12697:SF5">
    <property type="entry name" value="DEOXYHYPUSINE HYDROXYLASE"/>
    <property type="match status" value="1"/>
</dbReference>
<accession>A0A0A9XN02</accession>
<reference evidence="1" key="1">
    <citation type="journal article" date="2014" name="PLoS ONE">
        <title>Transcriptome-Based Identification of ABC Transporters in the Western Tarnished Plant Bug Lygus hesperus.</title>
        <authorList>
            <person name="Hull J.J."/>
            <person name="Chaney K."/>
            <person name="Geib S.M."/>
            <person name="Fabrick J.A."/>
            <person name="Brent C.S."/>
            <person name="Walsh D."/>
            <person name="Lavine L.C."/>
        </authorList>
    </citation>
    <scope>NUCLEOTIDE SEQUENCE</scope>
</reference>
<gene>
    <name evidence="1" type="primary">lia1_2</name>
    <name evidence="2" type="synonym">lia1</name>
    <name evidence="1" type="ORF">CM83_17104</name>
    <name evidence="2" type="ORF">g.11175</name>
</gene>
<dbReference type="GO" id="GO:0016491">
    <property type="term" value="F:oxidoreductase activity"/>
    <property type="evidence" value="ECO:0007669"/>
    <property type="project" value="TreeGrafter"/>
</dbReference>
<dbReference type="InterPro" id="IPR004155">
    <property type="entry name" value="PBS_lyase_HEAT"/>
</dbReference>
<organism evidence="1">
    <name type="scientific">Lygus hesperus</name>
    <name type="common">Western plant bug</name>
    <dbReference type="NCBI Taxonomy" id="30085"/>
    <lineage>
        <taxon>Eukaryota</taxon>
        <taxon>Metazoa</taxon>
        <taxon>Ecdysozoa</taxon>
        <taxon>Arthropoda</taxon>
        <taxon>Hexapoda</taxon>
        <taxon>Insecta</taxon>
        <taxon>Pterygota</taxon>
        <taxon>Neoptera</taxon>
        <taxon>Paraneoptera</taxon>
        <taxon>Hemiptera</taxon>
        <taxon>Heteroptera</taxon>
        <taxon>Panheteroptera</taxon>
        <taxon>Cimicomorpha</taxon>
        <taxon>Miridae</taxon>
        <taxon>Mirini</taxon>
        <taxon>Lygus</taxon>
    </lineage>
</organism>
<dbReference type="Gene3D" id="1.25.10.10">
    <property type="entry name" value="Leucine-rich Repeat Variant"/>
    <property type="match status" value="1"/>
</dbReference>
<evidence type="ECO:0000313" key="2">
    <source>
        <dbReference type="EMBL" id="JAQ08344.1"/>
    </source>
</evidence>
<proteinExistence type="predicted"/>
<dbReference type="AlphaFoldDB" id="A0A0A9XN02"/>
<name>A0A0A9XN02_LYGHE</name>
<dbReference type="SMART" id="SM00567">
    <property type="entry name" value="EZ_HEAT"/>
    <property type="match status" value="2"/>
</dbReference>